<reference evidence="1 2" key="1">
    <citation type="submission" date="2018-04" db="EMBL/GenBank/DDBJ databases">
        <title>Genomic Encyclopedia of Type Strains, Phase III (KMG-III): the genomes of soil and plant-associated and newly described type strains.</title>
        <authorList>
            <person name="Whitman W."/>
        </authorList>
    </citation>
    <scope>NUCLEOTIDE SEQUENCE [LARGE SCALE GENOMIC DNA]</scope>
    <source>
        <strain evidence="1 2">MA101b</strain>
    </source>
</reference>
<keyword evidence="2" id="KW-1185">Reference proteome</keyword>
<dbReference type="SUPFAM" id="SSF53448">
    <property type="entry name" value="Nucleotide-diphospho-sugar transferases"/>
    <property type="match status" value="1"/>
</dbReference>
<dbReference type="EMBL" id="QAOG01000004">
    <property type="protein sequence ID" value="PTQ59852.1"/>
    <property type="molecule type" value="Genomic_DNA"/>
</dbReference>
<organism evidence="1 2">
    <name type="scientific">Sphingomonas aurantiaca</name>
    <dbReference type="NCBI Taxonomy" id="185949"/>
    <lineage>
        <taxon>Bacteria</taxon>
        <taxon>Pseudomonadati</taxon>
        <taxon>Pseudomonadota</taxon>
        <taxon>Alphaproteobacteria</taxon>
        <taxon>Sphingomonadales</taxon>
        <taxon>Sphingomonadaceae</taxon>
        <taxon>Sphingomonas</taxon>
    </lineage>
</organism>
<gene>
    <name evidence="1" type="ORF">C8J26_2706</name>
</gene>
<dbReference type="RefSeq" id="WP_107958619.1">
    <property type="nucleotide sequence ID" value="NZ_QAOG01000004.1"/>
</dbReference>
<protein>
    <recommendedName>
        <fullName evidence="3">Glycosyl transferase family 2</fullName>
    </recommendedName>
</protein>
<dbReference type="InterPro" id="IPR029044">
    <property type="entry name" value="Nucleotide-diphossugar_trans"/>
</dbReference>
<dbReference type="AlphaFoldDB" id="A0A2T5GKK8"/>
<evidence type="ECO:0000313" key="1">
    <source>
        <dbReference type="EMBL" id="PTQ59852.1"/>
    </source>
</evidence>
<sequence>MQIRCSICGNWDWIAREAWSECSHCRLLVRDVNDVGAVARDVVARLESGTVDLERDPADRWTLDPAGLRNAAWRFGFEVEPIAVTPDAVRFPPDDSPVRARSTPAASVPHQIGLGIMARPADAADITAIATEFRDDFSRIVVLLDGTADDAAALAARLPWISVLHHPLAGDFAAQRNRLQDAMQSRWVLQIDTDERPDAALLGALGWLVAAADRDGLRSLGLPRRNLVDGVQSASYPDIQYRLNRSDIRFAGRVHERPVVPFVESSLALAGALEHRLDGARVRERTRIYEAMSTGAGRPEDEALLLAPFDSAAVR</sequence>
<accession>A0A2T5GKK8</accession>
<evidence type="ECO:0000313" key="2">
    <source>
        <dbReference type="Proteomes" id="UP000244189"/>
    </source>
</evidence>
<comment type="caution">
    <text evidence="1">The sequence shown here is derived from an EMBL/GenBank/DDBJ whole genome shotgun (WGS) entry which is preliminary data.</text>
</comment>
<name>A0A2T5GKK8_9SPHN</name>
<dbReference type="Proteomes" id="UP000244189">
    <property type="component" value="Unassembled WGS sequence"/>
</dbReference>
<evidence type="ECO:0008006" key="3">
    <source>
        <dbReference type="Google" id="ProtNLM"/>
    </source>
</evidence>
<proteinExistence type="predicted"/>